<proteinExistence type="predicted"/>
<accession>A0A848KJL0</accession>
<comment type="caution">
    <text evidence="3">The sequence shown here is derived from an EMBL/GenBank/DDBJ whole genome shotgun (WGS) entry which is preliminary data.</text>
</comment>
<keyword evidence="2" id="KW-1133">Transmembrane helix</keyword>
<protein>
    <recommendedName>
        <fullName evidence="5">DUF4878 domain-containing protein</fullName>
    </recommendedName>
</protein>
<evidence type="ECO:0008006" key="5">
    <source>
        <dbReference type="Google" id="ProtNLM"/>
    </source>
</evidence>
<reference evidence="3 4" key="2">
    <citation type="submission" date="2020-06" db="EMBL/GenBank/DDBJ databases">
        <title>Antribacter stalactiti gen. nov., sp. nov., a new member of the family Nacardiaceae isolated from a cave.</title>
        <authorList>
            <person name="Kim I.S."/>
        </authorList>
    </citation>
    <scope>NUCLEOTIDE SEQUENCE [LARGE SCALE GENOMIC DNA]</scope>
    <source>
        <strain evidence="3 4">YC2-7</strain>
    </source>
</reference>
<keyword evidence="2" id="KW-0472">Membrane</keyword>
<sequence>MTYPPQGPGQYPGGFPGPQGYQPPQAPNRTPLIVGIVLAVVLVLGGIIAVVVILSSKNDDSTSASATTTRSSTSTTKSSNSDKADVETAIRDFFDVWASDGVKAAVKLECSDVRAADEKDLQSKTADEIADLDKVRLSDVENIVVSGKTATADITLTSGSKSKTDQVEVKKESGEWKLCKFGMGN</sequence>
<dbReference type="RefSeq" id="WP_169587578.1">
    <property type="nucleotide sequence ID" value="NZ_VCQU01000004.1"/>
</dbReference>
<dbReference type="AlphaFoldDB" id="A0A848KJL0"/>
<reference evidence="3 4" key="1">
    <citation type="submission" date="2019-05" db="EMBL/GenBank/DDBJ databases">
        <authorList>
            <person name="Lee S.D."/>
        </authorList>
    </citation>
    <scope>NUCLEOTIDE SEQUENCE [LARGE SCALE GENOMIC DNA]</scope>
    <source>
        <strain evidence="3 4">YC2-7</strain>
    </source>
</reference>
<feature type="region of interest" description="Disordered" evidence="1">
    <location>
        <begin position="1"/>
        <end position="24"/>
    </location>
</feature>
<name>A0A848KJL0_9NOCA</name>
<evidence type="ECO:0000256" key="1">
    <source>
        <dbReference type="SAM" id="MobiDB-lite"/>
    </source>
</evidence>
<evidence type="ECO:0000313" key="4">
    <source>
        <dbReference type="Proteomes" id="UP000535543"/>
    </source>
</evidence>
<keyword evidence="2" id="KW-0812">Transmembrane</keyword>
<organism evidence="3 4">
    <name type="scientific">Antrihabitans stalactiti</name>
    <dbReference type="NCBI Taxonomy" id="2584121"/>
    <lineage>
        <taxon>Bacteria</taxon>
        <taxon>Bacillati</taxon>
        <taxon>Actinomycetota</taxon>
        <taxon>Actinomycetes</taxon>
        <taxon>Mycobacteriales</taxon>
        <taxon>Nocardiaceae</taxon>
        <taxon>Antrihabitans</taxon>
    </lineage>
</organism>
<feature type="region of interest" description="Disordered" evidence="1">
    <location>
        <begin position="60"/>
        <end position="82"/>
    </location>
</feature>
<feature type="compositionally biased region" description="Low complexity" evidence="1">
    <location>
        <begin position="60"/>
        <end position="79"/>
    </location>
</feature>
<evidence type="ECO:0000256" key="2">
    <source>
        <dbReference type="SAM" id="Phobius"/>
    </source>
</evidence>
<gene>
    <name evidence="3" type="ORF">FGL95_13540</name>
</gene>
<keyword evidence="4" id="KW-1185">Reference proteome</keyword>
<evidence type="ECO:0000313" key="3">
    <source>
        <dbReference type="EMBL" id="NMN96057.1"/>
    </source>
</evidence>
<dbReference type="Proteomes" id="UP000535543">
    <property type="component" value="Unassembled WGS sequence"/>
</dbReference>
<feature type="transmembrane region" description="Helical" evidence="2">
    <location>
        <begin position="32"/>
        <end position="54"/>
    </location>
</feature>
<dbReference type="EMBL" id="VCQU01000004">
    <property type="protein sequence ID" value="NMN96057.1"/>
    <property type="molecule type" value="Genomic_DNA"/>
</dbReference>